<evidence type="ECO:0000313" key="2">
    <source>
        <dbReference type="EMBL" id="MDR5895304.1"/>
    </source>
</evidence>
<dbReference type="Pfam" id="PF13673">
    <property type="entry name" value="Acetyltransf_10"/>
    <property type="match status" value="1"/>
</dbReference>
<accession>A0ABU1GTE9</accession>
<protein>
    <submittedName>
        <fullName evidence="2">GNAT family N-acetyltransferase</fullName>
        <ecNumber evidence="2">2.3.1.-</ecNumber>
    </submittedName>
</protein>
<dbReference type="PROSITE" id="PS51186">
    <property type="entry name" value="GNAT"/>
    <property type="match status" value="1"/>
</dbReference>
<dbReference type="SUPFAM" id="SSF55729">
    <property type="entry name" value="Acyl-CoA N-acyltransferases (Nat)"/>
    <property type="match status" value="1"/>
</dbReference>
<feature type="domain" description="N-acetyltransferase" evidence="1">
    <location>
        <begin position="1"/>
        <end position="138"/>
    </location>
</feature>
<dbReference type="CDD" id="cd04301">
    <property type="entry name" value="NAT_SF"/>
    <property type="match status" value="1"/>
</dbReference>
<keyword evidence="2" id="KW-0808">Transferase</keyword>
<evidence type="ECO:0000313" key="3">
    <source>
        <dbReference type="Proteomes" id="UP001269375"/>
    </source>
</evidence>
<dbReference type="EC" id="2.3.1.-" evidence="2"/>
<proteinExistence type="predicted"/>
<dbReference type="Gene3D" id="3.40.630.30">
    <property type="match status" value="1"/>
</dbReference>
<comment type="caution">
    <text evidence="2">The sequence shown here is derived from an EMBL/GenBank/DDBJ whole genome shotgun (WGS) entry which is preliminary data.</text>
</comment>
<reference evidence="2 3" key="1">
    <citation type="submission" date="2023-04" db="EMBL/GenBank/DDBJ databases">
        <title>A long-awaited taxogenomic arrangement of the family Halomonadaceae.</title>
        <authorList>
            <person name="De La Haba R."/>
            <person name="Chuvochina M."/>
            <person name="Wittouck S."/>
            <person name="Arahal D.R."/>
            <person name="Sanchez-Porro C."/>
            <person name="Hugenholtz P."/>
            <person name="Ventosa A."/>
        </authorList>
    </citation>
    <scope>NUCLEOTIDE SEQUENCE [LARGE SCALE GENOMIC DNA]</scope>
    <source>
        <strain evidence="2 3">DSM 22428</strain>
    </source>
</reference>
<dbReference type="Pfam" id="PF18014">
    <property type="entry name" value="Acetyltransf_18"/>
    <property type="match status" value="1"/>
</dbReference>
<dbReference type="PANTHER" id="PTHR47237:SF2">
    <property type="entry name" value="BLL4206 PROTEIN"/>
    <property type="match status" value="1"/>
</dbReference>
<dbReference type="PANTHER" id="PTHR47237">
    <property type="entry name" value="SLL0310 PROTEIN"/>
    <property type="match status" value="1"/>
</dbReference>
<sequence>MTHTSAIQFTALVPSHLQQAQRLSALAQWEHRLEDWEAMLDLAQGITALDDQSNVIGTALWFEHDHVTSIGAVLVDQCWQRQGIGQTLMSRVMAAASHSTFSLVATRQGEPLYHRMGFKQAGTVRKYQGRVDERLPSPSVVSGLRRIRECDIHAVATQCSATFLSALARQATDAVLIERQGHIHGTALCRPFGRGLQIGPVIAQDAIDAWAMIEALLDNARGQIVRLDIADKPDWETPLAHWGMSGTPPSQRLSFGPTPPSTSYIRFGLTSQAIG</sequence>
<dbReference type="InterPro" id="IPR052729">
    <property type="entry name" value="Acyl/Acetyltrans_Enzymes"/>
</dbReference>
<name>A0ABU1GTE9_9GAMM</name>
<dbReference type="GO" id="GO:0016746">
    <property type="term" value="F:acyltransferase activity"/>
    <property type="evidence" value="ECO:0007669"/>
    <property type="project" value="UniProtKB-KW"/>
</dbReference>
<dbReference type="RefSeq" id="WP_251590823.1">
    <property type="nucleotide sequence ID" value="NZ_JAMLJI010000001.1"/>
</dbReference>
<keyword evidence="2" id="KW-0012">Acyltransferase</keyword>
<organism evidence="2 3">
    <name type="scientific">Larsenimonas suaedae</name>
    <dbReference type="NCBI Taxonomy" id="1851019"/>
    <lineage>
        <taxon>Bacteria</taxon>
        <taxon>Pseudomonadati</taxon>
        <taxon>Pseudomonadota</taxon>
        <taxon>Gammaproteobacteria</taxon>
        <taxon>Oceanospirillales</taxon>
        <taxon>Halomonadaceae</taxon>
        <taxon>Larsenimonas</taxon>
    </lineage>
</organism>
<dbReference type="Gene3D" id="3.40.630.90">
    <property type="match status" value="1"/>
</dbReference>
<dbReference type="Proteomes" id="UP001269375">
    <property type="component" value="Unassembled WGS sequence"/>
</dbReference>
<dbReference type="InterPro" id="IPR016181">
    <property type="entry name" value="Acyl_CoA_acyltransferase"/>
</dbReference>
<gene>
    <name evidence="2" type="ORF">QC825_04330</name>
</gene>
<dbReference type="InterPro" id="IPR041496">
    <property type="entry name" value="YitH/HolE_GNAT"/>
</dbReference>
<keyword evidence="3" id="KW-1185">Reference proteome</keyword>
<dbReference type="InterPro" id="IPR000182">
    <property type="entry name" value="GNAT_dom"/>
</dbReference>
<dbReference type="EMBL" id="JARWAO010000002">
    <property type="protein sequence ID" value="MDR5895304.1"/>
    <property type="molecule type" value="Genomic_DNA"/>
</dbReference>
<evidence type="ECO:0000259" key="1">
    <source>
        <dbReference type="PROSITE" id="PS51186"/>
    </source>
</evidence>